<dbReference type="Proteomes" id="UP001321473">
    <property type="component" value="Unassembled WGS sequence"/>
</dbReference>
<evidence type="ECO:0000313" key="5">
    <source>
        <dbReference type="Proteomes" id="UP001321473"/>
    </source>
</evidence>
<feature type="region of interest" description="Disordered" evidence="1">
    <location>
        <begin position="1"/>
        <end position="173"/>
    </location>
</feature>
<feature type="compositionally biased region" description="Basic and acidic residues" evidence="1">
    <location>
        <begin position="144"/>
        <end position="166"/>
    </location>
</feature>
<dbReference type="SUPFAM" id="SSF55486">
    <property type="entry name" value="Metalloproteases ('zincins'), catalytic domain"/>
    <property type="match status" value="1"/>
</dbReference>
<dbReference type="InterPro" id="IPR018497">
    <property type="entry name" value="Peptidase_M13_C"/>
</dbReference>
<keyword evidence="2" id="KW-1133">Transmembrane helix</keyword>
<dbReference type="PROSITE" id="PS51885">
    <property type="entry name" value="NEPRILYSIN"/>
    <property type="match status" value="1"/>
</dbReference>
<dbReference type="InterPro" id="IPR000718">
    <property type="entry name" value="Peptidase_M13"/>
</dbReference>
<feature type="compositionally biased region" description="Polar residues" evidence="1">
    <location>
        <begin position="62"/>
        <end position="77"/>
    </location>
</feature>
<evidence type="ECO:0000256" key="1">
    <source>
        <dbReference type="SAM" id="MobiDB-lite"/>
    </source>
</evidence>
<dbReference type="GO" id="GO:0004222">
    <property type="term" value="F:metalloendopeptidase activity"/>
    <property type="evidence" value="ECO:0007669"/>
    <property type="project" value="InterPro"/>
</dbReference>
<dbReference type="InterPro" id="IPR042089">
    <property type="entry name" value="Peptidase_M13_dom_2"/>
</dbReference>
<feature type="compositionally biased region" description="Polar residues" evidence="1">
    <location>
        <begin position="121"/>
        <end position="142"/>
    </location>
</feature>
<evidence type="ECO:0000313" key="4">
    <source>
        <dbReference type="EMBL" id="KAK8778276.1"/>
    </source>
</evidence>
<feature type="transmembrane region" description="Helical" evidence="2">
    <location>
        <begin position="253"/>
        <end position="280"/>
    </location>
</feature>
<feature type="domain" description="Peptidase M13 C-terminal" evidence="3">
    <location>
        <begin position="821"/>
        <end position="890"/>
    </location>
</feature>
<dbReference type="InterPro" id="IPR024079">
    <property type="entry name" value="MetalloPept_cat_dom_sf"/>
</dbReference>
<sequence>MEDRSTGPNSKTAPKKCGQKRASFQSPEALQMKPPFDTCPVRSEEPDARSPADHGQDVGQECSESPSAGSQADSPPSSIDAEEATAAGSIPAHDRHVETKELPDNELAASASTEIPHGTKTPYSAPSSGPVTLSDDAWTSSLMADKKTDVHTHRRSDASQQKERKAAATGKRLSSELGFKEWPQMSYPPGTWVDAPANGEMTNAEVKENELHGARATGQVMGNRMNRTLQQPGTTSSSRRQLSYRETKTASHLLVLTFWGGSCVAALGLSLVLLLAVSLIRRRPPAGHEVCRSHACNEFSRRLRASINESVSPCDSFAHFVCDGWHRANKLSVREASFKAVLGRISRLASIMSRDGDSEHARRCAFFGSCKDVFTGRSDEAAAVRAALREARIVWPRRSREPVDALQAILYSSLKLHWSAVLHVQLSEVDGKTHVLLTPVHGFAVPLEKALELRGRITAKRQYFDLLFEQIGALPAHTDDSVSLDETLTVEERLLWPLRNNFLTPARKDFIKSSALFLHAANLSEARWKKALSALGASVSREVIFWTKNAGFVMKFFNLWLEHGEADAFLFVSWCTVQLAALYANRRLIISYYGEEERAAVMHGAFCLSKAYLILGNAAFSRYRTDILFPGARISAESMTIAVREAFLRRLTRWKFYDEEEAVIGDWNSTTDVFSIIDAVYKANTANGSQRLPNVTGSLVHNWRTLAVQYSLYASNAAYAAIQRLELHVQLKNDFALLPHAFSFPLYAVDGVPAVNFAGVGSEMTLAMSKLLLDAYSASKGAREAFDRFKECLGTAEPAGSLLAFLALDTLAGVLEEGSWMSAEKRLVGFEGYSTPQLFFMAACYAKCGGASTDAAEDYCDAALRNVDAFSRAFHCTLGSPMNPERKCSL</sequence>
<keyword evidence="5" id="KW-1185">Reference proteome</keyword>
<feature type="compositionally biased region" description="Basic and acidic residues" evidence="1">
    <location>
        <begin position="42"/>
        <end position="56"/>
    </location>
</feature>
<keyword evidence="2" id="KW-0472">Membrane</keyword>
<reference evidence="4 5" key="1">
    <citation type="journal article" date="2023" name="Arcadia Sci">
        <title>De novo assembly of a long-read Amblyomma americanum tick genome.</title>
        <authorList>
            <person name="Chou S."/>
            <person name="Poskanzer K.E."/>
            <person name="Rollins M."/>
            <person name="Thuy-Boun P.S."/>
        </authorList>
    </citation>
    <scope>NUCLEOTIDE SEQUENCE [LARGE SCALE GENOMIC DNA]</scope>
    <source>
        <strain evidence="4">F_SG_1</strain>
        <tissue evidence="4">Salivary glands</tissue>
    </source>
</reference>
<dbReference type="Pfam" id="PF01431">
    <property type="entry name" value="Peptidase_M13"/>
    <property type="match status" value="1"/>
</dbReference>
<accession>A0AAQ4EU27</accession>
<dbReference type="GO" id="GO:0016485">
    <property type="term" value="P:protein processing"/>
    <property type="evidence" value="ECO:0007669"/>
    <property type="project" value="TreeGrafter"/>
</dbReference>
<dbReference type="PANTHER" id="PTHR11733:SF241">
    <property type="entry name" value="GH26575P-RELATED"/>
    <property type="match status" value="1"/>
</dbReference>
<feature type="compositionally biased region" description="Polar residues" evidence="1">
    <location>
        <begin position="1"/>
        <end position="12"/>
    </location>
</feature>
<dbReference type="GO" id="GO:0005886">
    <property type="term" value="C:plasma membrane"/>
    <property type="evidence" value="ECO:0007669"/>
    <property type="project" value="TreeGrafter"/>
</dbReference>
<gene>
    <name evidence="4" type="ORF">V5799_020383</name>
</gene>
<proteinExistence type="predicted"/>
<dbReference type="PANTHER" id="PTHR11733">
    <property type="entry name" value="ZINC METALLOPROTEASE FAMILY M13 NEPRILYSIN-RELATED"/>
    <property type="match status" value="1"/>
</dbReference>
<dbReference type="EMBL" id="JARKHS020010932">
    <property type="protein sequence ID" value="KAK8778276.1"/>
    <property type="molecule type" value="Genomic_DNA"/>
</dbReference>
<comment type="caution">
    <text evidence="4">The sequence shown here is derived from an EMBL/GenBank/DDBJ whole genome shotgun (WGS) entry which is preliminary data.</text>
</comment>
<evidence type="ECO:0000256" key="2">
    <source>
        <dbReference type="SAM" id="Phobius"/>
    </source>
</evidence>
<keyword evidence="2" id="KW-0812">Transmembrane</keyword>
<evidence type="ECO:0000259" key="3">
    <source>
        <dbReference type="Pfam" id="PF01431"/>
    </source>
</evidence>
<dbReference type="AlphaFoldDB" id="A0AAQ4EU27"/>
<name>A0AAQ4EU27_AMBAM</name>
<dbReference type="Gene3D" id="3.40.390.10">
    <property type="entry name" value="Collagenase (Catalytic Domain)"/>
    <property type="match status" value="2"/>
</dbReference>
<dbReference type="Gene3D" id="1.10.1380.10">
    <property type="entry name" value="Neutral endopeptidase , domain2"/>
    <property type="match status" value="1"/>
</dbReference>
<protein>
    <recommendedName>
        <fullName evidence="3">Peptidase M13 C-terminal domain-containing protein</fullName>
    </recommendedName>
</protein>
<organism evidence="4 5">
    <name type="scientific">Amblyomma americanum</name>
    <name type="common">Lone star tick</name>
    <dbReference type="NCBI Taxonomy" id="6943"/>
    <lineage>
        <taxon>Eukaryota</taxon>
        <taxon>Metazoa</taxon>
        <taxon>Ecdysozoa</taxon>
        <taxon>Arthropoda</taxon>
        <taxon>Chelicerata</taxon>
        <taxon>Arachnida</taxon>
        <taxon>Acari</taxon>
        <taxon>Parasitiformes</taxon>
        <taxon>Ixodida</taxon>
        <taxon>Ixodoidea</taxon>
        <taxon>Ixodidae</taxon>
        <taxon>Amblyomminae</taxon>
        <taxon>Amblyomma</taxon>
    </lineage>
</organism>
<feature type="compositionally biased region" description="Basic and acidic residues" evidence="1">
    <location>
        <begin position="92"/>
        <end position="103"/>
    </location>
</feature>